<dbReference type="Pfam" id="PF14516">
    <property type="entry name" value="AAA_35"/>
    <property type="match status" value="1"/>
</dbReference>
<keyword evidence="2" id="KW-1185">Reference proteome</keyword>
<dbReference type="EMBL" id="AJTX02000004">
    <property type="protein sequence ID" value="KKI99866.1"/>
    <property type="molecule type" value="Genomic_DNA"/>
</dbReference>
<gene>
    <name evidence="1" type="ORF">PROH_08535</name>
</gene>
<dbReference type="AlphaFoldDB" id="A0A0M2PZR0"/>
<protein>
    <submittedName>
        <fullName evidence="1">Uncharacterized protein</fullName>
    </submittedName>
</protein>
<name>A0A0M2PZR0_PROHO</name>
<evidence type="ECO:0000313" key="2">
    <source>
        <dbReference type="Proteomes" id="UP000034681"/>
    </source>
</evidence>
<sequence>MQGGENEYLHPLLCCHPFLSSTIYTKLDAITLQLDINQSPFNVGLPVQLEDLSAAQIQSLVDRHRFPWSAAEIEDLLALVGGQPYLVRLALYQRATQPIPWADFLAEAKTEAGIYGNYLRGQHQVLVQHPTLAEAMAGVVHSPEPIRVRSDLAFKLVSMGLVTRVGSEVQPRCQLYRDYWTQI</sequence>
<dbReference type="eggNOG" id="COG1672">
    <property type="taxonomic scope" value="Bacteria"/>
</dbReference>
<proteinExistence type="predicted"/>
<organism evidence="1 2">
    <name type="scientific">Prochlorothrix hollandica PCC 9006 = CALU 1027</name>
    <dbReference type="NCBI Taxonomy" id="317619"/>
    <lineage>
        <taxon>Bacteria</taxon>
        <taxon>Bacillati</taxon>
        <taxon>Cyanobacteriota</taxon>
        <taxon>Cyanophyceae</taxon>
        <taxon>Prochlorotrichales</taxon>
        <taxon>Prochlorotrichaceae</taxon>
        <taxon>Prochlorothrix</taxon>
    </lineage>
</organism>
<dbReference type="Proteomes" id="UP000034681">
    <property type="component" value="Unassembled WGS sequence"/>
</dbReference>
<accession>A0A0M2PZR0</accession>
<reference evidence="1" key="1">
    <citation type="submission" date="2012-04" db="EMBL/GenBank/DDBJ databases">
        <authorList>
            <person name="Borisov I.G."/>
            <person name="Ivanikova N.V."/>
            <person name="Pinevich A.V."/>
        </authorList>
    </citation>
    <scope>NUCLEOTIDE SEQUENCE [LARGE SCALE GENOMIC DNA]</scope>
    <source>
        <strain evidence="1">CALU 1027</strain>
    </source>
</reference>
<evidence type="ECO:0000313" key="1">
    <source>
        <dbReference type="EMBL" id="KKI99866.1"/>
    </source>
</evidence>
<comment type="caution">
    <text evidence="1">The sequence shown here is derived from an EMBL/GenBank/DDBJ whole genome shotgun (WGS) entry which is preliminary data.</text>
</comment>
<dbReference type="STRING" id="317619.GCA_000332315_00453"/>